<name>A0AC34G5Y4_9BILA</name>
<evidence type="ECO:0000313" key="1">
    <source>
        <dbReference type="Proteomes" id="UP000887579"/>
    </source>
</evidence>
<evidence type="ECO:0000313" key="2">
    <source>
        <dbReference type="WBParaSite" id="ES5_v2.g25132.t1"/>
    </source>
</evidence>
<dbReference type="Proteomes" id="UP000887579">
    <property type="component" value="Unplaced"/>
</dbReference>
<proteinExistence type="predicted"/>
<reference evidence="2" key="1">
    <citation type="submission" date="2022-11" db="UniProtKB">
        <authorList>
            <consortium name="WormBaseParasite"/>
        </authorList>
    </citation>
    <scope>IDENTIFICATION</scope>
</reference>
<dbReference type="WBParaSite" id="ES5_v2.g25132.t1">
    <property type="protein sequence ID" value="ES5_v2.g25132.t1"/>
    <property type="gene ID" value="ES5_v2.g25132"/>
</dbReference>
<accession>A0AC34G5Y4</accession>
<organism evidence="1 2">
    <name type="scientific">Panagrolaimus sp. ES5</name>
    <dbReference type="NCBI Taxonomy" id="591445"/>
    <lineage>
        <taxon>Eukaryota</taxon>
        <taxon>Metazoa</taxon>
        <taxon>Ecdysozoa</taxon>
        <taxon>Nematoda</taxon>
        <taxon>Chromadorea</taxon>
        <taxon>Rhabditida</taxon>
        <taxon>Tylenchina</taxon>
        <taxon>Panagrolaimomorpha</taxon>
        <taxon>Panagrolaimoidea</taxon>
        <taxon>Panagrolaimidae</taxon>
        <taxon>Panagrolaimus</taxon>
    </lineage>
</organism>
<sequence length="260" mass="30228">MEEEDRIDEVLPLSTMYAILEECHAKKSKELVCVDYYLAAAIDGFDVLKKVADNWATTEDLTVEESKTLKNDLKMGHEYLQTDFSIHLQQHTEVISHCIQYALGDPDNKDFTNECEQHLTVCPQCEALTKTLNELKNRIDKKVSICKIESCDELDDLEIKQIETDYAVFNIFELRSHIVRSKLSDMERAKDISELDETKAYITLDWAHKLLPTKYRETQKDFFGKDGMSYHISHVQTVKDGDFIDYSFVHIIENNKQVKF</sequence>
<protein>
    <submittedName>
        <fullName evidence="2">Uncharacterized protein</fullName>
    </submittedName>
</protein>